<organism evidence="1 2">
    <name type="scientific">Polarella glacialis</name>
    <name type="common">Dinoflagellate</name>
    <dbReference type="NCBI Taxonomy" id="89957"/>
    <lineage>
        <taxon>Eukaryota</taxon>
        <taxon>Sar</taxon>
        <taxon>Alveolata</taxon>
        <taxon>Dinophyceae</taxon>
        <taxon>Suessiales</taxon>
        <taxon>Suessiaceae</taxon>
        <taxon>Polarella</taxon>
    </lineage>
</organism>
<gene>
    <name evidence="1" type="ORF">PGLA2088_LOCUS29758</name>
</gene>
<proteinExistence type="predicted"/>
<comment type="caution">
    <text evidence="1">The sequence shown here is derived from an EMBL/GenBank/DDBJ whole genome shotgun (WGS) entry which is preliminary data.</text>
</comment>
<evidence type="ECO:0000313" key="1">
    <source>
        <dbReference type="EMBL" id="CAE8696267.1"/>
    </source>
</evidence>
<sequence length="203" mass="22466">ADSPEEHPLLAGGNDGGFRRAGRLKLRHDSEQLEHLVSLGKLPEKPYSVVSKVFRQVLEKLPTEFAAVDVGAGVNKLLDRAHNRAIHLTWPGRLSGASALNPGFDSAAVQRRFRESELAPEESSCEAQNGVAYVDNILSDEALQALHTWCLESTMWFSSRSGYVAAFMQEAFNAPLLVQLTEELRRALPDILGSHQLMNMWAF</sequence>
<dbReference type="EMBL" id="CAJNNW010028475">
    <property type="protein sequence ID" value="CAE8696267.1"/>
    <property type="molecule type" value="Genomic_DNA"/>
</dbReference>
<accession>A0A813K6V7</accession>
<feature type="non-terminal residue" evidence="1">
    <location>
        <position position="1"/>
    </location>
</feature>
<feature type="non-terminal residue" evidence="1">
    <location>
        <position position="203"/>
    </location>
</feature>
<dbReference type="Proteomes" id="UP000626109">
    <property type="component" value="Unassembled WGS sequence"/>
</dbReference>
<name>A0A813K6V7_POLGL</name>
<protein>
    <submittedName>
        <fullName evidence="1">Uncharacterized protein</fullName>
    </submittedName>
</protein>
<dbReference type="AlphaFoldDB" id="A0A813K6V7"/>
<evidence type="ECO:0000313" key="2">
    <source>
        <dbReference type="Proteomes" id="UP000626109"/>
    </source>
</evidence>
<reference evidence="1" key="1">
    <citation type="submission" date="2021-02" db="EMBL/GenBank/DDBJ databases">
        <authorList>
            <person name="Dougan E. K."/>
            <person name="Rhodes N."/>
            <person name="Thang M."/>
            <person name="Chan C."/>
        </authorList>
    </citation>
    <scope>NUCLEOTIDE SEQUENCE</scope>
</reference>